<proteinExistence type="predicted"/>
<geneLocation type="plasmid" evidence="1 2">
    <name>pASTE61-200</name>
</geneLocation>
<evidence type="ECO:0000313" key="2">
    <source>
        <dbReference type="Proteomes" id="UP000056750"/>
    </source>
</evidence>
<keyword evidence="1" id="KW-0614">Plasmid</keyword>
<accession>A0ABM5YQ10</accession>
<reference evidence="1 2" key="1">
    <citation type="submission" date="2015-12" db="EMBL/GenBank/DDBJ databases">
        <title>Intraspecies pangenome expansion in the marine bacterium Alteromonas.</title>
        <authorList>
            <person name="Lopez-Perez M."/>
            <person name="Rodriguez-Valera F."/>
        </authorList>
    </citation>
    <scope>NUCLEOTIDE SEQUENCE [LARGE SCALE GENOMIC DNA]</scope>
    <source>
        <strain evidence="1 2">LMG 21861</strain>
        <plasmid evidence="1 2">pASTE61-200</plasmid>
    </source>
</reference>
<evidence type="ECO:0000313" key="1">
    <source>
        <dbReference type="EMBL" id="AMJ76694.1"/>
    </source>
</evidence>
<gene>
    <name evidence="1" type="ORF">AVL57_00710</name>
</gene>
<sequence length="64" mass="7371">MCDALATTKEHIPPKALFPKQKDLLREFSLRKELITVPSCEEHNNNKSKDDEYFVYLLASMATT</sequence>
<dbReference type="Proteomes" id="UP000056750">
    <property type="component" value="Plasmid pASTE61-200"/>
</dbReference>
<keyword evidence="2" id="KW-1185">Reference proteome</keyword>
<protein>
    <submittedName>
        <fullName evidence="1">Uncharacterized protein</fullName>
    </submittedName>
</protein>
<name>A0ABM5YQ10_9ALTE</name>
<organism evidence="1 2">
    <name type="scientific">Alteromonas stellipolaris</name>
    <dbReference type="NCBI Taxonomy" id="233316"/>
    <lineage>
        <taxon>Bacteria</taxon>
        <taxon>Pseudomonadati</taxon>
        <taxon>Pseudomonadota</taxon>
        <taxon>Gammaproteobacteria</taxon>
        <taxon>Alteromonadales</taxon>
        <taxon>Alteromonadaceae</taxon>
        <taxon>Alteromonas/Salinimonas group</taxon>
        <taxon>Alteromonas</taxon>
    </lineage>
</organism>
<dbReference type="EMBL" id="CP013927">
    <property type="protein sequence ID" value="AMJ76694.1"/>
    <property type="molecule type" value="Genomic_DNA"/>
</dbReference>